<dbReference type="Pfam" id="PF00717">
    <property type="entry name" value="Peptidase_S24"/>
    <property type="match status" value="1"/>
</dbReference>
<dbReference type="EC" id="3.4.21.89" evidence="4"/>
<reference evidence="14 15" key="1">
    <citation type="submission" date="2020-08" db="EMBL/GenBank/DDBJ databases">
        <authorList>
            <person name="Newling K."/>
            <person name="Davey J."/>
            <person name="Forrester S."/>
        </authorList>
    </citation>
    <scope>NUCLEOTIDE SEQUENCE [LARGE SCALE GENOMIC DNA]</scope>
    <source>
        <strain evidence="15">Crithidia deanei Carvalho (ATCC PRA-265)</strain>
    </source>
</reference>
<protein>
    <recommendedName>
        <fullName evidence="5">Signal peptidase complex catalytic subunit SEC11</fullName>
        <ecNumber evidence="4">3.4.21.89</ecNumber>
    </recommendedName>
    <alternativeName>
        <fullName evidence="6">Signal peptidase complex catalytic subunit sec11</fullName>
    </alternativeName>
</protein>
<feature type="domain" description="Peptidase S24/S26A/S26B/S26C" evidence="13">
    <location>
        <begin position="43"/>
        <end position="132"/>
    </location>
</feature>
<dbReference type="InterPro" id="IPR015927">
    <property type="entry name" value="Peptidase_S24_S26A/B/C"/>
</dbReference>
<dbReference type="GO" id="GO:0009003">
    <property type="term" value="F:signal peptidase activity"/>
    <property type="evidence" value="ECO:0007669"/>
    <property type="project" value="UniProtKB-EC"/>
</dbReference>
<dbReference type="Proteomes" id="UP000515908">
    <property type="component" value="Chromosome 08"/>
</dbReference>
<evidence type="ECO:0000256" key="1">
    <source>
        <dbReference type="ARBA" id="ARBA00000677"/>
    </source>
</evidence>
<dbReference type="VEuPathDB" id="TriTrypDB:ADEAN_000452700"/>
<evidence type="ECO:0000313" key="15">
    <source>
        <dbReference type="Proteomes" id="UP000515908"/>
    </source>
</evidence>
<dbReference type="InterPro" id="IPR001733">
    <property type="entry name" value="Peptidase_S26B"/>
</dbReference>
<organism evidence="14 15">
    <name type="scientific">Angomonas deanei</name>
    <dbReference type="NCBI Taxonomy" id="59799"/>
    <lineage>
        <taxon>Eukaryota</taxon>
        <taxon>Discoba</taxon>
        <taxon>Euglenozoa</taxon>
        <taxon>Kinetoplastea</taxon>
        <taxon>Metakinetoplastina</taxon>
        <taxon>Trypanosomatida</taxon>
        <taxon>Trypanosomatidae</taxon>
        <taxon>Strigomonadinae</taxon>
        <taxon>Angomonas</taxon>
    </lineage>
</organism>
<keyword evidence="7" id="KW-0378">Hydrolase</keyword>
<keyword evidence="9 12" id="KW-1133">Transmembrane helix</keyword>
<dbReference type="OrthoDB" id="10257561at2759"/>
<keyword evidence="7" id="KW-0645">Protease</keyword>
<dbReference type="PANTHER" id="PTHR10806:SF6">
    <property type="entry name" value="SIGNAL PEPTIDASE COMPLEX CATALYTIC SUBUNIT SEC11"/>
    <property type="match status" value="1"/>
</dbReference>
<evidence type="ECO:0000259" key="13">
    <source>
        <dbReference type="Pfam" id="PF00717"/>
    </source>
</evidence>
<feature type="transmembrane region" description="Helical" evidence="12">
    <location>
        <begin position="18"/>
        <end position="36"/>
    </location>
</feature>
<keyword evidence="15" id="KW-1185">Reference proteome</keyword>
<evidence type="ECO:0000256" key="10">
    <source>
        <dbReference type="ARBA" id="ARBA00023136"/>
    </source>
</evidence>
<comment type="subcellular location">
    <subcellularLocation>
        <location evidence="2">Endoplasmic reticulum membrane</location>
        <topology evidence="2">Single-pass type II membrane protein</topology>
    </subcellularLocation>
</comment>
<evidence type="ECO:0000256" key="2">
    <source>
        <dbReference type="ARBA" id="ARBA00004648"/>
    </source>
</evidence>
<keyword evidence="10 12" id="KW-0472">Membrane</keyword>
<dbReference type="GO" id="GO:0006465">
    <property type="term" value="P:signal peptide processing"/>
    <property type="evidence" value="ECO:0007669"/>
    <property type="project" value="InterPro"/>
</dbReference>
<proteinExistence type="inferred from homology"/>
<dbReference type="CDD" id="cd06530">
    <property type="entry name" value="S26_SPase_I"/>
    <property type="match status" value="1"/>
</dbReference>
<dbReference type="InterPro" id="IPR036286">
    <property type="entry name" value="LexA/Signal_pep-like_sf"/>
</dbReference>
<evidence type="ECO:0000256" key="6">
    <source>
        <dbReference type="ARBA" id="ARBA00021755"/>
    </source>
</evidence>
<dbReference type="NCBIfam" id="TIGR02228">
    <property type="entry name" value="sigpep_I_arch"/>
    <property type="match status" value="1"/>
</dbReference>
<evidence type="ECO:0000256" key="9">
    <source>
        <dbReference type="ARBA" id="ARBA00022989"/>
    </source>
</evidence>
<evidence type="ECO:0000256" key="11">
    <source>
        <dbReference type="ARBA" id="ARBA00045533"/>
    </source>
</evidence>
<name>S9VDB1_9TRYP</name>
<keyword evidence="8 12" id="KW-0812">Transmembrane</keyword>
<dbReference type="AlphaFoldDB" id="S9VDB1"/>
<accession>S9VDB1</accession>
<comment type="similarity">
    <text evidence="3">Belongs to the peptidase S26B family.</text>
</comment>
<evidence type="ECO:0000256" key="3">
    <source>
        <dbReference type="ARBA" id="ARBA00011035"/>
    </source>
</evidence>
<sequence length="181" mass="20837">MDLSEELSSLRSMRFRDLIHQITSFAIVLSLAAALYTTQSFLTNCPHAMVVVMSGSMEPGYYRGDVLFLHARPEYPVEVGDIIVYRLPARDVPIVHRVHRVHVRESDSKRLFLTKGDNNMYDDRVIYDEGTEWVEEDFIIGKSYGYIPRLGYITLMFNESRICKILTLFLLGFFAITANDT</sequence>
<dbReference type="GO" id="GO:0004252">
    <property type="term" value="F:serine-type endopeptidase activity"/>
    <property type="evidence" value="ECO:0007669"/>
    <property type="project" value="InterPro"/>
</dbReference>
<dbReference type="InterPro" id="IPR019533">
    <property type="entry name" value="Peptidase_S26"/>
</dbReference>
<evidence type="ECO:0000256" key="5">
    <source>
        <dbReference type="ARBA" id="ARBA00019685"/>
    </source>
</evidence>
<evidence type="ECO:0000256" key="4">
    <source>
        <dbReference type="ARBA" id="ARBA00013208"/>
    </source>
</evidence>
<evidence type="ECO:0000256" key="8">
    <source>
        <dbReference type="ARBA" id="ARBA00022692"/>
    </source>
</evidence>
<dbReference type="EMBL" id="LR877152">
    <property type="protein sequence ID" value="CAD2217049.1"/>
    <property type="molecule type" value="Genomic_DNA"/>
</dbReference>
<dbReference type="GO" id="GO:0005787">
    <property type="term" value="C:signal peptidase complex"/>
    <property type="evidence" value="ECO:0007669"/>
    <property type="project" value="TreeGrafter"/>
</dbReference>
<dbReference type="PANTHER" id="PTHR10806">
    <property type="entry name" value="SIGNAL PEPTIDASE COMPLEX CATALYTIC SUBUNIT SEC11"/>
    <property type="match status" value="1"/>
</dbReference>
<dbReference type="PRINTS" id="PR00728">
    <property type="entry name" value="SIGNALPTASE"/>
</dbReference>
<dbReference type="Gene3D" id="2.10.109.10">
    <property type="entry name" value="Umud Fragment, subunit A"/>
    <property type="match status" value="1"/>
</dbReference>
<gene>
    <name evidence="14" type="ORF">ADEAN_000452700</name>
</gene>
<dbReference type="SUPFAM" id="SSF51306">
    <property type="entry name" value="LexA/Signal peptidase"/>
    <property type="match status" value="1"/>
</dbReference>
<comment type="function">
    <text evidence="11">Catalytic component of the signal peptidase complex (SPC) which catalyzes the cleavage of N-terminal signal sequences from nascent proteins as they are translocated into the lumen of the endoplasmic reticulum. Specifically cleaves N-terminal signal peptides that contain a hydrophobic alpha-helix (h-region) shorter than 18-20 amino acids.</text>
</comment>
<evidence type="ECO:0000256" key="7">
    <source>
        <dbReference type="ARBA" id="ARBA00022670"/>
    </source>
</evidence>
<comment type="catalytic activity">
    <reaction evidence="1">
        <text>Cleavage of hydrophobic, N-terminal signal or leader sequences from secreted and periplasmic proteins.</text>
        <dbReference type="EC" id="3.4.21.89"/>
    </reaction>
</comment>
<evidence type="ECO:0000256" key="12">
    <source>
        <dbReference type="SAM" id="Phobius"/>
    </source>
</evidence>
<evidence type="ECO:0000313" key="14">
    <source>
        <dbReference type="EMBL" id="CAD2217049.1"/>
    </source>
</evidence>